<organism evidence="2 3">
    <name type="scientific">Brucella rhizosphaerae</name>
    <dbReference type="NCBI Taxonomy" id="571254"/>
    <lineage>
        <taxon>Bacteria</taxon>
        <taxon>Pseudomonadati</taxon>
        <taxon>Pseudomonadota</taxon>
        <taxon>Alphaproteobacteria</taxon>
        <taxon>Hyphomicrobiales</taxon>
        <taxon>Brucellaceae</taxon>
        <taxon>Brucella/Ochrobactrum group</taxon>
        <taxon>Brucella</taxon>
    </lineage>
</organism>
<keyword evidence="3" id="KW-1185">Reference proteome</keyword>
<accession>A0A256F5G2</accession>
<dbReference type="Proteomes" id="UP000216345">
    <property type="component" value="Unassembled WGS sequence"/>
</dbReference>
<dbReference type="Gene3D" id="3.40.50.300">
    <property type="entry name" value="P-loop containing nucleotide triphosphate hydrolases"/>
    <property type="match status" value="1"/>
</dbReference>
<dbReference type="AlphaFoldDB" id="A0A256F5G2"/>
<evidence type="ECO:0000259" key="1">
    <source>
        <dbReference type="Pfam" id="PF13521"/>
    </source>
</evidence>
<dbReference type="Pfam" id="PF13521">
    <property type="entry name" value="AAA_28"/>
    <property type="match status" value="1"/>
</dbReference>
<reference evidence="2 3" key="1">
    <citation type="submission" date="2017-07" db="EMBL/GenBank/DDBJ databases">
        <title>Phylogenetic study on the rhizospheric bacterium Ochrobactrum sp. A44.</title>
        <authorList>
            <person name="Krzyzanowska D.M."/>
            <person name="Ossowicki A."/>
            <person name="Rajewska M."/>
            <person name="Maciag T."/>
            <person name="Kaczynski Z."/>
            <person name="Czerwicka M."/>
            <person name="Jafra S."/>
        </authorList>
    </citation>
    <scope>NUCLEOTIDE SEQUENCE [LARGE SCALE GENOMIC DNA]</scope>
    <source>
        <strain evidence="2 3">PR17</strain>
    </source>
</reference>
<name>A0A256F5G2_9HYPH</name>
<evidence type="ECO:0000313" key="2">
    <source>
        <dbReference type="EMBL" id="OYR10095.1"/>
    </source>
</evidence>
<sequence>MSHDNQHFIIISGGPGSGKSTLIDALEQLGFSRTMEAGRAIIQDQVAIDGKALPWDDRVLFAELMLSWEMRSHKAAQALVSQVFFDRGIPDVIGYLRLCELPVPPHMYEAAKVIQYNRTVFLAPPWSEIFGQDAERKQDFDEALRTFDAMEQIYTELGYEIALLPKSSVQERVNFICEYLRSGLF</sequence>
<comment type="caution">
    <text evidence="2">The sequence shown here is derived from an EMBL/GenBank/DDBJ whole genome shotgun (WGS) entry which is preliminary data.</text>
</comment>
<gene>
    <name evidence="2" type="ORF">CEV32_2532</name>
</gene>
<protein>
    <submittedName>
        <fullName evidence="2">AAA domain protein</fullName>
    </submittedName>
</protein>
<dbReference type="RefSeq" id="WP_094579004.1">
    <property type="nucleotide sequence ID" value="NZ_JBHEEL010000001.1"/>
</dbReference>
<dbReference type="SUPFAM" id="SSF52540">
    <property type="entry name" value="P-loop containing nucleoside triphosphate hydrolases"/>
    <property type="match status" value="1"/>
</dbReference>
<proteinExistence type="predicted"/>
<dbReference type="InterPro" id="IPR027417">
    <property type="entry name" value="P-loop_NTPase"/>
</dbReference>
<feature type="domain" description="NadR/Ttd14 AAA" evidence="1">
    <location>
        <begin position="9"/>
        <end position="172"/>
    </location>
</feature>
<evidence type="ECO:0000313" key="3">
    <source>
        <dbReference type="Proteomes" id="UP000216345"/>
    </source>
</evidence>
<dbReference type="EMBL" id="NNRK01000034">
    <property type="protein sequence ID" value="OYR10095.1"/>
    <property type="molecule type" value="Genomic_DNA"/>
</dbReference>
<dbReference type="InterPro" id="IPR038727">
    <property type="entry name" value="NadR/Ttd14_AAA_dom"/>
</dbReference>
<dbReference type="OrthoDB" id="5638848at2"/>